<name>A0A7W9Z147_9HYPH</name>
<reference evidence="1 2" key="1">
    <citation type="submission" date="2020-08" db="EMBL/GenBank/DDBJ databases">
        <title>Genomic Encyclopedia of Type Strains, Phase IV (KMG-IV): sequencing the most valuable type-strain genomes for metagenomic binning, comparative biology and taxonomic classification.</title>
        <authorList>
            <person name="Goeker M."/>
        </authorList>
    </citation>
    <scope>NUCLEOTIDE SEQUENCE [LARGE SCALE GENOMIC DNA]</scope>
    <source>
        <strain evidence="1 2">DSM 102134</strain>
    </source>
</reference>
<organism evidence="1 2">
    <name type="scientific">Pseudorhizobium flavum</name>
    <dbReference type="NCBI Taxonomy" id="1335061"/>
    <lineage>
        <taxon>Bacteria</taxon>
        <taxon>Pseudomonadati</taxon>
        <taxon>Pseudomonadota</taxon>
        <taxon>Alphaproteobacteria</taxon>
        <taxon>Hyphomicrobiales</taxon>
        <taxon>Rhizobiaceae</taxon>
        <taxon>Rhizobium/Agrobacterium group</taxon>
        <taxon>Pseudorhizobium</taxon>
    </lineage>
</organism>
<evidence type="ECO:0000313" key="2">
    <source>
        <dbReference type="Proteomes" id="UP000535501"/>
    </source>
</evidence>
<dbReference type="EMBL" id="JACHEJ010000020">
    <property type="protein sequence ID" value="MBB6182127.1"/>
    <property type="molecule type" value="Genomic_DNA"/>
</dbReference>
<dbReference type="NCBIfam" id="NF041856">
    <property type="entry name" value="CrpP_rel_fam"/>
    <property type="match status" value="1"/>
</dbReference>
<dbReference type="AlphaFoldDB" id="A0A7W9Z147"/>
<proteinExistence type="predicted"/>
<evidence type="ECO:0000313" key="1">
    <source>
        <dbReference type="EMBL" id="MBB6182127.1"/>
    </source>
</evidence>
<keyword evidence="2" id="KW-1185">Reference proteome</keyword>
<dbReference type="InterPro" id="IPR049847">
    <property type="entry name" value="CrpP-rel"/>
</dbReference>
<protein>
    <submittedName>
        <fullName evidence="1">Uncharacterized protein</fullName>
    </submittedName>
</protein>
<comment type="caution">
    <text evidence="1">The sequence shown here is derived from an EMBL/GenBank/DDBJ whole genome shotgun (WGS) entry which is preliminary data.</text>
</comment>
<gene>
    <name evidence="1" type="ORF">HNQ75_004116</name>
</gene>
<dbReference type="Proteomes" id="UP000535501">
    <property type="component" value="Unassembled WGS sequence"/>
</dbReference>
<sequence length="60" mass="7153">MEIILDWQQRGVTARVLGLKQEDNPLLKHQPERGDTSFEEWKQKVEAWLFGWAIEDAMRQ</sequence>
<accession>A0A7W9Z147</accession>
<dbReference type="RefSeq" id="WP_077545903.1">
    <property type="nucleotide sequence ID" value="NZ_JACHEJ010000020.1"/>
</dbReference>